<gene>
    <name evidence="2" type="ORF">HINF_LOCUS30402</name>
    <name evidence="3" type="ORF">HINF_LOCUS53306</name>
    <name evidence="4" type="ORF">HINF_LOCUS60250</name>
    <name evidence="1" type="ORF">HINF_LOCUS6055</name>
</gene>
<organism evidence="1">
    <name type="scientific">Hexamita inflata</name>
    <dbReference type="NCBI Taxonomy" id="28002"/>
    <lineage>
        <taxon>Eukaryota</taxon>
        <taxon>Metamonada</taxon>
        <taxon>Diplomonadida</taxon>
        <taxon>Hexamitidae</taxon>
        <taxon>Hexamitinae</taxon>
        <taxon>Hexamita</taxon>
    </lineage>
</organism>
<evidence type="ECO:0000313" key="5">
    <source>
        <dbReference type="Proteomes" id="UP001642409"/>
    </source>
</evidence>
<evidence type="ECO:0000313" key="1">
    <source>
        <dbReference type="EMBL" id="CAI9918410.1"/>
    </source>
</evidence>
<dbReference type="EMBL" id="CATOUU010000158">
    <property type="protein sequence ID" value="CAI9918410.1"/>
    <property type="molecule type" value="Genomic_DNA"/>
</dbReference>
<accession>A0AA86NF68</accession>
<dbReference type="GO" id="GO:0003677">
    <property type="term" value="F:DNA binding"/>
    <property type="evidence" value="ECO:0007669"/>
    <property type="project" value="UniProtKB-KW"/>
</dbReference>
<keyword evidence="5" id="KW-1185">Reference proteome</keyword>
<dbReference type="EMBL" id="CATOUU010000706">
    <property type="protein sequence ID" value="CAI9942757.1"/>
    <property type="molecule type" value="Genomic_DNA"/>
</dbReference>
<sequence>MNDLLRYFGVRVERSQWSFRDDKILLLRVQQFGTNNCKLLQFEGKSEKQIYFRLRYLKQIHSKKADEQRARNIYRDWFEFFEQ</sequence>
<reference evidence="3 5" key="2">
    <citation type="submission" date="2024-07" db="EMBL/GenBank/DDBJ databases">
        <authorList>
            <person name="Akdeniz Z."/>
        </authorList>
    </citation>
    <scope>NUCLEOTIDE SEQUENCE [LARGE SCALE GENOMIC DNA]</scope>
</reference>
<evidence type="ECO:0000313" key="2">
    <source>
        <dbReference type="EMBL" id="CAI9942757.1"/>
    </source>
</evidence>
<dbReference type="EMBL" id="CAXDID020000271">
    <property type="protein sequence ID" value="CAL6068036.1"/>
    <property type="molecule type" value="Genomic_DNA"/>
</dbReference>
<dbReference type="Proteomes" id="UP001642409">
    <property type="component" value="Unassembled WGS sequence"/>
</dbReference>
<proteinExistence type="predicted"/>
<dbReference type="InterPro" id="IPR009057">
    <property type="entry name" value="Homeodomain-like_sf"/>
</dbReference>
<keyword evidence="1" id="KW-0371">Homeobox</keyword>
<dbReference type="SUPFAM" id="SSF46689">
    <property type="entry name" value="Homeodomain-like"/>
    <property type="match status" value="1"/>
</dbReference>
<evidence type="ECO:0000313" key="4">
    <source>
        <dbReference type="EMBL" id="CAL6081243.1"/>
    </source>
</evidence>
<dbReference type="AlphaFoldDB" id="A0AA86NF68"/>
<comment type="caution">
    <text evidence="1">The sequence shown here is derived from an EMBL/GenBank/DDBJ whole genome shotgun (WGS) entry which is preliminary data.</text>
</comment>
<protein>
    <submittedName>
        <fullName evidence="1">Homeobox-like domain superfamily</fullName>
    </submittedName>
    <submittedName>
        <fullName evidence="3">Homeobox-like_domain superfamily</fullName>
    </submittedName>
</protein>
<keyword evidence="1" id="KW-0238">DNA-binding</keyword>
<evidence type="ECO:0000313" key="3">
    <source>
        <dbReference type="EMBL" id="CAL6068036.1"/>
    </source>
</evidence>
<name>A0AA86NF68_9EUKA</name>
<dbReference type="EMBL" id="CAXDID020000351">
    <property type="protein sequence ID" value="CAL6081243.1"/>
    <property type="molecule type" value="Genomic_DNA"/>
</dbReference>
<reference evidence="1" key="1">
    <citation type="submission" date="2023-06" db="EMBL/GenBank/DDBJ databases">
        <authorList>
            <person name="Kurt Z."/>
        </authorList>
    </citation>
    <scope>NUCLEOTIDE SEQUENCE</scope>
</reference>